<organism evidence="2 3">
    <name type="scientific">Bradyrhizobium japonicum</name>
    <dbReference type="NCBI Taxonomy" id="375"/>
    <lineage>
        <taxon>Bacteria</taxon>
        <taxon>Pseudomonadati</taxon>
        <taxon>Pseudomonadota</taxon>
        <taxon>Alphaproteobacteria</taxon>
        <taxon>Hyphomicrobiales</taxon>
        <taxon>Nitrobacteraceae</taxon>
        <taxon>Bradyrhizobium</taxon>
    </lineage>
</organism>
<sequence>MFSRLAKLMSGSSEPLPETDFYRHRLAIYESELGEPEHSFTDSAERRIDIHAFGRDFVPVCEEGSDEGYVLLTNGMSEQRMPGVHGDAKPRAELMWYVGEPTPEICANLRWLANLPFIDTTWFGFGHRVAMPAPPMAGTEFQTFLFLTPIIGPDKRIAEALEIAGDPVEILTVNLISRQELELIKSRGLDPFLDLLDEHDYPPIFDPARKSYV</sequence>
<dbReference type="Pfam" id="PF05076">
    <property type="entry name" value="SUFU"/>
    <property type="match status" value="1"/>
</dbReference>
<reference evidence="2 3" key="1">
    <citation type="submission" date="2014-09" db="EMBL/GenBank/DDBJ databases">
        <title>Draft genome of Bradyrhizobium japonicum Is-34.</title>
        <authorList>
            <person name="Tsurumaru H."/>
            <person name="Yamakawa T."/>
            <person name="Hashimoto S."/>
            <person name="Okizaki K."/>
            <person name="Kanesaki Y."/>
            <person name="Yoshikawa H."/>
            <person name="Yajima S."/>
        </authorList>
    </citation>
    <scope>NUCLEOTIDE SEQUENCE [LARGE SCALE GENOMIC DNA]</scope>
    <source>
        <strain evidence="2 3">Is-34</strain>
    </source>
</reference>
<comment type="caution">
    <text evidence="2">The sequence shown here is derived from an EMBL/GenBank/DDBJ whole genome shotgun (WGS) entry which is preliminary data.</text>
</comment>
<evidence type="ECO:0000259" key="1">
    <source>
        <dbReference type="Pfam" id="PF05076"/>
    </source>
</evidence>
<name>A0A0A3XWX7_BRAJP</name>
<protein>
    <submittedName>
        <fullName evidence="2">Suppressor of fused protein (SUFU)</fullName>
    </submittedName>
</protein>
<feature type="domain" description="Suppressor of fused-like" evidence="1">
    <location>
        <begin position="47"/>
        <end position="210"/>
    </location>
</feature>
<evidence type="ECO:0000313" key="2">
    <source>
        <dbReference type="EMBL" id="KGT78962.1"/>
    </source>
</evidence>
<gene>
    <name evidence="2" type="ORF">MA20_16510</name>
</gene>
<dbReference type="AlphaFoldDB" id="A0A0A3XWX7"/>
<dbReference type="STRING" id="375.BKD09_RS35750"/>
<dbReference type="EMBL" id="JRPN01000014">
    <property type="protein sequence ID" value="KGT78962.1"/>
    <property type="molecule type" value="Genomic_DNA"/>
</dbReference>
<dbReference type="Proteomes" id="UP000030377">
    <property type="component" value="Unassembled WGS sequence"/>
</dbReference>
<dbReference type="RefSeq" id="WP_041955826.1">
    <property type="nucleotide sequence ID" value="NZ_JRPN01000014.1"/>
</dbReference>
<proteinExistence type="predicted"/>
<dbReference type="InterPro" id="IPR020941">
    <property type="entry name" value="SUFU-like_domain"/>
</dbReference>
<accession>A0A0A3XWX7</accession>
<evidence type="ECO:0000313" key="3">
    <source>
        <dbReference type="Proteomes" id="UP000030377"/>
    </source>
</evidence>